<keyword evidence="1" id="KW-0812">Transmembrane</keyword>
<dbReference type="PROSITE" id="PS50003">
    <property type="entry name" value="PH_DOMAIN"/>
    <property type="match status" value="1"/>
</dbReference>
<comment type="caution">
    <text evidence="3">The sequence shown here is derived from an EMBL/GenBank/DDBJ whole genome shotgun (WGS) entry which is preliminary data.</text>
</comment>
<dbReference type="GO" id="GO:0016787">
    <property type="term" value="F:hydrolase activity"/>
    <property type="evidence" value="ECO:0007669"/>
    <property type="project" value="UniProtKB-KW"/>
</dbReference>
<evidence type="ECO:0000259" key="2">
    <source>
        <dbReference type="PROSITE" id="PS50003"/>
    </source>
</evidence>
<keyword evidence="4" id="KW-1185">Reference proteome</keyword>
<dbReference type="SUPFAM" id="SSF53474">
    <property type="entry name" value="alpha/beta-Hydrolases"/>
    <property type="match status" value="1"/>
</dbReference>
<sequence>MYLQLVSAKQKDKWMSAIDESDKALENSSNSKKLVTKKSVPKVLTALGLTSISIYSFACVGLWFGQTRFIFKPTHTVTTTPAEAYKLTFQDLYLPVKLENGSIEKIHGWWIPSANKDAQVLLYLHGNGKNMQANLEHANRLHKLGFSILMIDYRGYGLSDGGFPSESGVYIDAQTAWDYLTQQQQINPKQIVIYGHSLGGAIAIDLASKHPDAAGLIVESSFTSMRDMVYRDPKFSIFPVDLLLNQKFDSIHKVTTLKMPVLYIHGTEDELIPASMSQQLFDTTLTSKQLLLIPNGKHNNNAVVGGSVYLQAVQNFAQKVKT</sequence>
<feature type="domain" description="PH" evidence="2">
    <location>
        <begin position="1"/>
        <end position="23"/>
    </location>
</feature>
<dbReference type="PANTHER" id="PTHR12277:SF81">
    <property type="entry name" value="PROTEIN ABHD13"/>
    <property type="match status" value="1"/>
</dbReference>
<reference evidence="3" key="1">
    <citation type="submission" date="2024-01" db="EMBL/GenBank/DDBJ databases">
        <title>Bank of Algae and Cyanobacteria of the Azores (BACA) strain genomes.</title>
        <authorList>
            <person name="Luz R."/>
            <person name="Cordeiro R."/>
            <person name="Fonseca A."/>
            <person name="Goncalves V."/>
        </authorList>
    </citation>
    <scope>NUCLEOTIDE SEQUENCE</scope>
    <source>
        <strain evidence="3">BACA0141</strain>
    </source>
</reference>
<proteinExistence type="predicted"/>
<dbReference type="InterPro" id="IPR001849">
    <property type="entry name" value="PH_domain"/>
</dbReference>
<dbReference type="EMBL" id="JAZBJZ010000047">
    <property type="protein sequence ID" value="MEE3717633.1"/>
    <property type="molecule type" value="Genomic_DNA"/>
</dbReference>
<keyword evidence="1" id="KW-1133">Transmembrane helix</keyword>
<dbReference type="PANTHER" id="PTHR12277">
    <property type="entry name" value="ALPHA/BETA HYDROLASE DOMAIN-CONTAINING PROTEIN"/>
    <property type="match status" value="1"/>
</dbReference>
<protein>
    <submittedName>
        <fullName evidence="3">Alpha/beta fold hydrolase</fullName>
    </submittedName>
</protein>
<evidence type="ECO:0000313" key="4">
    <source>
        <dbReference type="Proteomes" id="UP001333818"/>
    </source>
</evidence>
<organism evidence="3 4">
    <name type="scientific">Tumidithrix elongata BACA0141</name>
    <dbReference type="NCBI Taxonomy" id="2716417"/>
    <lineage>
        <taxon>Bacteria</taxon>
        <taxon>Bacillati</taxon>
        <taxon>Cyanobacteriota</taxon>
        <taxon>Cyanophyceae</taxon>
        <taxon>Pseudanabaenales</taxon>
        <taxon>Pseudanabaenaceae</taxon>
        <taxon>Tumidithrix</taxon>
        <taxon>Tumidithrix elongata</taxon>
    </lineage>
</organism>
<dbReference type="InterPro" id="IPR000073">
    <property type="entry name" value="AB_hydrolase_1"/>
</dbReference>
<gene>
    <name evidence="3" type="ORF">V2H45_12785</name>
</gene>
<evidence type="ECO:0000256" key="1">
    <source>
        <dbReference type="SAM" id="Phobius"/>
    </source>
</evidence>
<accession>A0AAW9PZ55</accession>
<feature type="transmembrane region" description="Helical" evidence="1">
    <location>
        <begin position="43"/>
        <end position="64"/>
    </location>
</feature>
<dbReference type="Proteomes" id="UP001333818">
    <property type="component" value="Unassembled WGS sequence"/>
</dbReference>
<dbReference type="Gene3D" id="3.40.50.1820">
    <property type="entry name" value="alpha/beta hydrolase"/>
    <property type="match status" value="1"/>
</dbReference>
<dbReference type="InterPro" id="IPR022742">
    <property type="entry name" value="Hydrolase_4"/>
</dbReference>
<dbReference type="PRINTS" id="PR00111">
    <property type="entry name" value="ABHYDROLASE"/>
</dbReference>
<evidence type="ECO:0000313" key="3">
    <source>
        <dbReference type="EMBL" id="MEE3717633.1"/>
    </source>
</evidence>
<keyword evidence="3" id="KW-0378">Hydrolase</keyword>
<keyword evidence="1" id="KW-0472">Membrane</keyword>
<name>A0AAW9PZ55_9CYAN</name>
<dbReference type="AlphaFoldDB" id="A0AAW9PZ55"/>
<dbReference type="Pfam" id="PF12146">
    <property type="entry name" value="Hydrolase_4"/>
    <property type="match status" value="1"/>
</dbReference>
<dbReference type="InterPro" id="IPR029058">
    <property type="entry name" value="AB_hydrolase_fold"/>
</dbReference>